<dbReference type="PROSITE" id="PS00108">
    <property type="entry name" value="PROTEIN_KINASE_ST"/>
    <property type="match status" value="1"/>
</dbReference>
<protein>
    <submittedName>
        <fullName evidence="8">Protein kinase</fullName>
    </submittedName>
</protein>
<evidence type="ECO:0000259" key="7">
    <source>
        <dbReference type="PROSITE" id="PS50011"/>
    </source>
</evidence>
<dbReference type="InterPro" id="IPR011009">
    <property type="entry name" value="Kinase-like_dom_sf"/>
</dbReference>
<dbReference type="GO" id="GO:0005524">
    <property type="term" value="F:ATP binding"/>
    <property type="evidence" value="ECO:0007669"/>
    <property type="project" value="UniProtKB-KW"/>
</dbReference>
<evidence type="ECO:0000256" key="6">
    <source>
        <dbReference type="SAM" id="Phobius"/>
    </source>
</evidence>
<feature type="domain" description="Protein kinase" evidence="7">
    <location>
        <begin position="6"/>
        <end position="258"/>
    </location>
</feature>
<evidence type="ECO:0000256" key="2">
    <source>
        <dbReference type="ARBA" id="ARBA00022741"/>
    </source>
</evidence>
<keyword evidence="6" id="KW-0472">Membrane</keyword>
<dbReference type="SUPFAM" id="SSF56112">
    <property type="entry name" value="Protein kinase-like (PK-like)"/>
    <property type="match status" value="1"/>
</dbReference>
<dbReference type="CDD" id="cd14014">
    <property type="entry name" value="STKc_PknB_like"/>
    <property type="match status" value="1"/>
</dbReference>
<dbReference type="AlphaFoldDB" id="A0A2P2CHU0"/>
<evidence type="ECO:0000256" key="1">
    <source>
        <dbReference type="ARBA" id="ARBA00022679"/>
    </source>
</evidence>
<feature type="compositionally biased region" description="Low complexity" evidence="5">
    <location>
        <begin position="338"/>
        <end position="359"/>
    </location>
</feature>
<feature type="region of interest" description="Disordered" evidence="5">
    <location>
        <begin position="260"/>
        <end position="281"/>
    </location>
</feature>
<accession>A0A2P2CHU0</accession>
<evidence type="ECO:0000313" key="8">
    <source>
        <dbReference type="EMBL" id="CUR61564.1"/>
    </source>
</evidence>
<evidence type="ECO:0000256" key="4">
    <source>
        <dbReference type="ARBA" id="ARBA00022840"/>
    </source>
</evidence>
<feature type="region of interest" description="Disordered" evidence="5">
    <location>
        <begin position="330"/>
        <end position="362"/>
    </location>
</feature>
<name>A0A2P2CHU0_9ZZZZ</name>
<dbReference type="InterPro" id="IPR017441">
    <property type="entry name" value="Protein_kinase_ATP_BS"/>
</dbReference>
<feature type="transmembrane region" description="Helical" evidence="6">
    <location>
        <begin position="305"/>
        <end position="326"/>
    </location>
</feature>
<keyword evidence="6" id="KW-1133">Transmembrane helix</keyword>
<dbReference type="PROSITE" id="PS00107">
    <property type="entry name" value="PROTEIN_KINASE_ATP"/>
    <property type="match status" value="1"/>
</dbReference>
<gene>
    <name evidence="8" type="ORF">NOCA1260002</name>
</gene>
<evidence type="ECO:0000256" key="5">
    <source>
        <dbReference type="SAM" id="MobiDB-lite"/>
    </source>
</evidence>
<evidence type="ECO:0000256" key="3">
    <source>
        <dbReference type="ARBA" id="ARBA00022777"/>
    </source>
</evidence>
<keyword evidence="3 8" id="KW-0418">Kinase</keyword>
<dbReference type="PROSITE" id="PS50011">
    <property type="entry name" value="PROTEIN_KINASE_DOM"/>
    <property type="match status" value="1"/>
</dbReference>
<organism evidence="8">
    <name type="scientific">metagenome</name>
    <dbReference type="NCBI Taxonomy" id="256318"/>
    <lineage>
        <taxon>unclassified sequences</taxon>
        <taxon>metagenomes</taxon>
    </lineage>
</organism>
<dbReference type="GO" id="GO:0004674">
    <property type="term" value="F:protein serine/threonine kinase activity"/>
    <property type="evidence" value="ECO:0007669"/>
    <property type="project" value="TreeGrafter"/>
</dbReference>
<dbReference type="Gene3D" id="1.10.510.10">
    <property type="entry name" value="Transferase(Phosphotransferase) domain 1"/>
    <property type="match status" value="1"/>
</dbReference>
<dbReference type="InterPro" id="IPR008271">
    <property type="entry name" value="Ser/Thr_kinase_AS"/>
</dbReference>
<proteinExistence type="predicted"/>
<keyword evidence="6" id="KW-0812">Transmembrane</keyword>
<keyword evidence="1" id="KW-0808">Transferase</keyword>
<dbReference type="Pfam" id="PF00069">
    <property type="entry name" value="Pkinase"/>
    <property type="match status" value="1"/>
</dbReference>
<keyword evidence="2" id="KW-0547">Nucleotide-binding</keyword>
<keyword evidence="4" id="KW-0067">ATP-binding</keyword>
<reference evidence="8" key="1">
    <citation type="submission" date="2015-08" db="EMBL/GenBank/DDBJ databases">
        <authorList>
            <person name="Babu N.S."/>
            <person name="Beckwith C.J."/>
            <person name="Beseler K.G."/>
            <person name="Brison A."/>
            <person name="Carone J.V."/>
            <person name="Caskin T.P."/>
            <person name="Diamond M."/>
            <person name="Durham M.E."/>
            <person name="Foxe J.M."/>
            <person name="Go M."/>
            <person name="Henderson B.A."/>
            <person name="Jones I.B."/>
            <person name="McGettigan J.A."/>
            <person name="Micheletti S.J."/>
            <person name="Nasrallah M.E."/>
            <person name="Ortiz D."/>
            <person name="Piller C.R."/>
            <person name="Privatt S.R."/>
            <person name="Schneider S.L."/>
            <person name="Sharp S."/>
            <person name="Smith T.C."/>
            <person name="Stanton J.D."/>
            <person name="Ullery H.E."/>
            <person name="Wilson R.J."/>
            <person name="Serrano M.G."/>
            <person name="Buck G."/>
            <person name="Lee V."/>
            <person name="Wang Y."/>
            <person name="Carvalho R."/>
            <person name="Voegtly L."/>
            <person name="Shi R."/>
            <person name="Duckworth R."/>
            <person name="Johnson A."/>
            <person name="Loviza R."/>
            <person name="Walstead R."/>
            <person name="Shah Z."/>
            <person name="Kiflezghi M."/>
            <person name="Wade K."/>
            <person name="Ball S.L."/>
            <person name="Bradley K.W."/>
            <person name="Asai D.J."/>
            <person name="Bowman C.A."/>
            <person name="Russell D.A."/>
            <person name="Pope W.H."/>
            <person name="Jacobs-Sera D."/>
            <person name="Hendrix R.W."/>
            <person name="Hatfull G.F."/>
        </authorList>
    </citation>
    <scope>NUCLEOTIDE SEQUENCE</scope>
</reference>
<dbReference type="PANTHER" id="PTHR43289">
    <property type="entry name" value="MITOGEN-ACTIVATED PROTEIN KINASE KINASE KINASE 20-RELATED"/>
    <property type="match status" value="1"/>
</dbReference>
<dbReference type="SMART" id="SM00220">
    <property type="entry name" value="S_TKc"/>
    <property type="match status" value="1"/>
</dbReference>
<dbReference type="PANTHER" id="PTHR43289:SF6">
    <property type="entry name" value="SERINE_THREONINE-PROTEIN KINASE NEKL-3"/>
    <property type="match status" value="1"/>
</dbReference>
<dbReference type="EMBL" id="CZKB01000019">
    <property type="protein sequence ID" value="CUR61564.1"/>
    <property type="molecule type" value="Genomic_DNA"/>
</dbReference>
<dbReference type="InterPro" id="IPR000719">
    <property type="entry name" value="Prot_kinase_dom"/>
</dbReference>
<dbReference type="Gene3D" id="3.30.200.20">
    <property type="entry name" value="Phosphorylase Kinase, domain 1"/>
    <property type="match status" value="1"/>
</dbReference>
<sequence>MIAGRYTLEREIGRGGSGTVHLAHDEVLGRTVAIKRIGILPGEHAALGRAGREARLAAALNHPHVVSVFDLVEEEDVHWLVMEYVDGRTISEIVRADGPLEVTEAAAYLAQTADALADAHEAGIVHRDVKPSNILVSGGVAKLSDFGIAKSADDASLTQTGLVTGSPAYLAPEVASGSSATPASDVWSLGATLYHAVTGRPPYEVGENLIGALYKIVHEDPPRLPDDHPMAGLLSVMMTREPEKRWPMHQVRDQLTRLARGQRATVTATPAPPRLTGERTGELPTVQHTAPAAVPDGPRRSRAPFAWIALAAVLAVAAVVAAYVWAGRGTPEAAEGDTPSSATTSETSTTTSTAPPLSAEDTREQMDAFITSYLSMVTTNPRQAFDQLTPEFQRASGGFDGYMGWWGTVRSARLADVRSDPSDLTVGYTVDYVFTSGARDTQDVRLQLQRMDDRYLIAGEG</sequence>